<comment type="subcellular location">
    <subcellularLocation>
        <location evidence="5">Nucleus</location>
    </subcellularLocation>
</comment>
<evidence type="ECO:0000259" key="8">
    <source>
        <dbReference type="SMART" id="SM00990"/>
    </source>
</evidence>
<evidence type="ECO:0000256" key="1">
    <source>
        <dbReference type="ARBA" id="ARBA00022722"/>
    </source>
</evidence>
<evidence type="ECO:0000256" key="5">
    <source>
        <dbReference type="RuleBase" id="RU365033"/>
    </source>
</evidence>
<sequence length="944" mass="106790">MLTGQESLLRLIGKRRRSLPNRHNLLSTPTPNSLNLDVNDSGNLISPTGDNSRSPETPPTSPGNSDDLSISRKNKKKRRLTQTTLLQWSGSKQSQDSPLIHSQKQQQQSILETSDSICCKFDDDDGSCSPMSEEISKTVTLDEANGDEAIQTFIVEANGDEAIQTFIVGRKFSDVQDLEAGAKICLLRHPENIKDPNAIKVLYADSGLSEMLGYLPKDVSQCLSPLIDQYDLKFEGTITPVPKNSSEAVPVKVVCHKMTSDGWKESESAGGDFKLMWEKVLQVVEHQMLFPPKTTRYQLNFNVLVQEVLRSCSHLFTSDEKAFLESFPSFSEDSQRLFIRLYTRKGPWFRLSNISYPEVSDSLQALKDLTVKGFMTSVENANDLNYQTMKEIIELLNVTELRDILSVNKVFSRGSRKRDLINSLCSYYNDGTRMNVGTMILERTGLCAKISSTAESLIWRVERLFFLNGEQDLSSFVLLDLGIIKYPIYKCIDSDQIFSDRTKLLAYEEVFYLSILLKQKKHVCLYSISKLQLQAIEVAQLMDESLDCEDSGTVLKCIMIAETRISSSSSSSESALFNCFTAPWVYSKMVLLGVSFLENQKRHVENKPSPLLLSCSDDSVDTLVSVFRYNQAVYLLRRLLSCFSCDGRRGYWTVRLSTDLEHMGRPNESLSVAEQGLLDPWVRAGSRIALQRRILRLAKPPRRWKTPTFPNLVDNKIPEVTIQGRSLNCEVGMKNRFYGEDGEQCGVEQLALQYYNGEGGGWQGMHTESSIWLTIFGLLMWDILFSDVPGVFQTRFQTAPLDLETESFYQTRKETIESQLEKVANGMAEEILIISYETHRGTACRGVAWERFSLEELRAAVACVGGKCVASLCRYLAQDYRSWCSGMPDLLLWRFKENGYEGEAKLVEVKSEKDRLSEQQRAWLLLLMDSGFNVEICKVRPACV</sequence>
<evidence type="ECO:0000256" key="4">
    <source>
        <dbReference type="ARBA" id="ARBA00022842"/>
    </source>
</evidence>
<name>A0A3P6C531_BRACM</name>
<dbReference type="Pfam" id="PF08797">
    <property type="entry name" value="HIRAN"/>
    <property type="match status" value="1"/>
</dbReference>
<accession>A0A3P6C531</accession>
<dbReference type="GO" id="GO:0008270">
    <property type="term" value="F:zinc ion binding"/>
    <property type="evidence" value="ECO:0007669"/>
    <property type="project" value="InterPro"/>
</dbReference>
<dbReference type="GO" id="GO:0004528">
    <property type="term" value="F:phosphodiesterase I activity"/>
    <property type="evidence" value="ECO:0007669"/>
    <property type="project" value="UniProtKB-EC"/>
</dbReference>
<dbReference type="GO" id="GO:0003676">
    <property type="term" value="F:nucleic acid binding"/>
    <property type="evidence" value="ECO:0007669"/>
    <property type="project" value="InterPro"/>
</dbReference>
<dbReference type="PANTHER" id="PTHR15749:SF4">
    <property type="entry name" value="FANCONI-ASSOCIATED NUCLEASE 1"/>
    <property type="match status" value="1"/>
</dbReference>
<keyword evidence="5" id="KW-0539">Nucleus</keyword>
<dbReference type="InterPro" id="IPR049126">
    <property type="entry name" value="FAN1-like_TPR"/>
</dbReference>
<dbReference type="GO" id="GO:0005634">
    <property type="term" value="C:nucleus"/>
    <property type="evidence" value="ECO:0007669"/>
    <property type="project" value="UniProtKB-SubCell"/>
</dbReference>
<dbReference type="SMART" id="SM00990">
    <property type="entry name" value="VRR_NUC"/>
    <property type="match status" value="1"/>
</dbReference>
<dbReference type="CDD" id="cd22326">
    <property type="entry name" value="FAN1-like"/>
    <property type="match status" value="1"/>
</dbReference>
<keyword evidence="5" id="KW-0464">Manganese</keyword>
<dbReference type="InterPro" id="IPR014905">
    <property type="entry name" value="HIRAN"/>
</dbReference>
<keyword evidence="3 5" id="KW-0378">Hydrolase</keyword>
<dbReference type="GO" id="GO:0036297">
    <property type="term" value="P:interstrand cross-link repair"/>
    <property type="evidence" value="ECO:0007669"/>
    <property type="project" value="InterPro"/>
</dbReference>
<dbReference type="SMART" id="SM00910">
    <property type="entry name" value="HIRAN"/>
    <property type="match status" value="1"/>
</dbReference>
<keyword evidence="4 5" id="KW-0460">Magnesium</keyword>
<feature type="region of interest" description="Disordered" evidence="6">
    <location>
        <begin position="20"/>
        <end position="77"/>
    </location>
</feature>
<evidence type="ECO:0000313" key="9">
    <source>
        <dbReference type="EMBL" id="VDD03029.1"/>
    </source>
</evidence>
<evidence type="ECO:0000256" key="6">
    <source>
        <dbReference type="SAM" id="MobiDB-lite"/>
    </source>
</evidence>
<keyword evidence="2 5" id="KW-0479">Metal-binding</keyword>
<dbReference type="PANTHER" id="PTHR15749">
    <property type="entry name" value="FANCONI-ASSOCIATED NUCLEASE 1"/>
    <property type="match status" value="1"/>
</dbReference>
<dbReference type="InterPro" id="IPR033315">
    <property type="entry name" value="Fan1-like"/>
</dbReference>
<dbReference type="Pfam" id="PF21315">
    <property type="entry name" value="FAN1_HTH"/>
    <property type="match status" value="1"/>
</dbReference>
<dbReference type="Pfam" id="PF08774">
    <property type="entry name" value="VRR_NUC"/>
    <property type="match status" value="1"/>
</dbReference>
<dbReference type="InterPro" id="IPR049132">
    <property type="entry name" value="FAN1-like_euk"/>
</dbReference>
<dbReference type="InterPro" id="IPR014883">
    <property type="entry name" value="VRR_NUC"/>
</dbReference>
<comment type="function">
    <text evidence="5">Nuclease required for the repair of DNA interstrand cross-links (ICL). Acts as a 5'-3' exonuclease that anchors at a cut end of DNA and cleaves DNA successively at every third nucleotide, allowing to excise an ICL from one strand through flanking incisions.</text>
</comment>
<proteinExistence type="inferred from homology"/>
<gene>
    <name evidence="9" type="ORF">BRAA08T32506Z</name>
</gene>
<organism evidence="9">
    <name type="scientific">Brassica campestris</name>
    <name type="common">Field mustard</name>
    <dbReference type="NCBI Taxonomy" id="3711"/>
    <lineage>
        <taxon>Eukaryota</taxon>
        <taxon>Viridiplantae</taxon>
        <taxon>Streptophyta</taxon>
        <taxon>Embryophyta</taxon>
        <taxon>Tracheophyta</taxon>
        <taxon>Spermatophyta</taxon>
        <taxon>Magnoliopsida</taxon>
        <taxon>eudicotyledons</taxon>
        <taxon>Gunneridae</taxon>
        <taxon>Pentapetalae</taxon>
        <taxon>rosids</taxon>
        <taxon>malvids</taxon>
        <taxon>Brassicales</taxon>
        <taxon>Brassicaceae</taxon>
        <taxon>Brassiceae</taxon>
        <taxon>Brassica</taxon>
    </lineage>
</organism>
<protein>
    <recommendedName>
        <fullName evidence="5">Fanconi-associated nuclease</fullName>
        <ecNumber evidence="5">3.1.4.1</ecNumber>
    </recommendedName>
</protein>
<comment type="cofactor">
    <cofactor evidence="5">
        <name>Mg(2+)</name>
        <dbReference type="ChEBI" id="CHEBI:18420"/>
    </cofactor>
    <cofactor evidence="5">
        <name>Mn(2+)</name>
        <dbReference type="ChEBI" id="CHEBI:29035"/>
    </cofactor>
</comment>
<dbReference type="EC" id="3.1.4.1" evidence="5"/>
<comment type="catalytic activity">
    <reaction evidence="5">
        <text>Hydrolytically removes 5'-nucleotides successively from the 3'-hydroxy termini of 3'-hydroxy-terminated oligonucleotides.</text>
        <dbReference type="EC" id="3.1.4.1"/>
    </reaction>
</comment>
<dbReference type="GO" id="GO:0016818">
    <property type="term" value="F:hydrolase activity, acting on acid anhydrides, in phosphorus-containing anhydrides"/>
    <property type="evidence" value="ECO:0007669"/>
    <property type="project" value="InterPro"/>
</dbReference>
<keyword evidence="5" id="KW-0234">DNA repair</keyword>
<dbReference type="InterPro" id="IPR049125">
    <property type="entry name" value="FAN1-like_WH"/>
</dbReference>
<evidence type="ECO:0000256" key="2">
    <source>
        <dbReference type="ARBA" id="ARBA00022723"/>
    </source>
</evidence>
<feature type="compositionally biased region" description="Polar residues" evidence="6">
    <location>
        <begin position="24"/>
        <end position="55"/>
    </location>
</feature>
<dbReference type="EMBL" id="LR031575">
    <property type="protein sequence ID" value="VDD03029.1"/>
    <property type="molecule type" value="Genomic_DNA"/>
</dbReference>
<keyword evidence="5" id="KW-0227">DNA damage</keyword>
<dbReference type="AlphaFoldDB" id="A0A3P6C531"/>
<feature type="domain" description="HIRAN" evidence="7">
    <location>
        <begin position="160"/>
        <end position="257"/>
    </location>
</feature>
<feature type="region of interest" description="Disordered" evidence="6">
    <location>
        <begin position="88"/>
        <end position="107"/>
    </location>
</feature>
<dbReference type="Gene3D" id="3.30.70.2330">
    <property type="match status" value="1"/>
</dbReference>
<dbReference type="Pfam" id="PF21170">
    <property type="entry name" value="FAN1_TPR"/>
    <property type="match status" value="1"/>
</dbReference>
<feature type="domain" description="VRR-NUC" evidence="8">
    <location>
        <begin position="834"/>
        <end position="941"/>
    </location>
</feature>
<comment type="similarity">
    <text evidence="5">Belongs to the FAN1 family.</text>
</comment>
<reference evidence="9" key="1">
    <citation type="submission" date="2018-11" db="EMBL/GenBank/DDBJ databases">
        <authorList>
            <consortium name="Genoscope - CEA"/>
            <person name="William W."/>
        </authorList>
    </citation>
    <scope>NUCLEOTIDE SEQUENCE</scope>
</reference>
<keyword evidence="1 5" id="KW-0540">Nuclease</keyword>
<evidence type="ECO:0000259" key="7">
    <source>
        <dbReference type="SMART" id="SM00910"/>
    </source>
</evidence>
<evidence type="ECO:0000256" key="3">
    <source>
        <dbReference type="ARBA" id="ARBA00022801"/>
    </source>
</evidence>